<dbReference type="EMBL" id="FNHU01000023">
    <property type="protein sequence ID" value="SDN30614.1"/>
    <property type="molecule type" value="Genomic_DNA"/>
</dbReference>
<dbReference type="Proteomes" id="UP000199671">
    <property type="component" value="Unassembled WGS sequence"/>
</dbReference>
<feature type="signal peptide" evidence="1">
    <location>
        <begin position="1"/>
        <end position="26"/>
    </location>
</feature>
<proteinExistence type="predicted"/>
<dbReference type="Pfam" id="PF09683">
    <property type="entry name" value="Lactococcin_972"/>
    <property type="match status" value="1"/>
</dbReference>
<evidence type="ECO:0000256" key="1">
    <source>
        <dbReference type="SAM" id="SignalP"/>
    </source>
</evidence>
<dbReference type="OrthoDB" id="3432275at2"/>
<organism evidence="2 3">
    <name type="scientific">Actinomyces ruminicola</name>
    <dbReference type="NCBI Taxonomy" id="332524"/>
    <lineage>
        <taxon>Bacteria</taxon>
        <taxon>Bacillati</taxon>
        <taxon>Actinomycetota</taxon>
        <taxon>Actinomycetes</taxon>
        <taxon>Actinomycetales</taxon>
        <taxon>Actinomycetaceae</taxon>
        <taxon>Actinomyces</taxon>
    </lineage>
</organism>
<evidence type="ECO:0000313" key="2">
    <source>
        <dbReference type="EMBL" id="SDN30614.1"/>
    </source>
</evidence>
<dbReference type="NCBIfam" id="TIGR01653">
    <property type="entry name" value="lactococcin_972"/>
    <property type="match status" value="1"/>
</dbReference>
<dbReference type="Gene3D" id="2.60.40.2850">
    <property type="match status" value="1"/>
</dbReference>
<dbReference type="AlphaFoldDB" id="A0A1H0ABE2"/>
<dbReference type="InterPro" id="IPR006540">
    <property type="entry name" value="Lactococcin_972"/>
</dbReference>
<dbReference type="RefSeq" id="WP_092613152.1">
    <property type="nucleotide sequence ID" value="NZ_FNHU01000023.1"/>
</dbReference>
<gene>
    <name evidence="2" type="ORF">SAMN04487766_12317</name>
</gene>
<reference evidence="2 3" key="1">
    <citation type="submission" date="2016-10" db="EMBL/GenBank/DDBJ databases">
        <authorList>
            <person name="de Groot N.N."/>
        </authorList>
    </citation>
    <scope>NUCLEOTIDE SEQUENCE [LARGE SCALE GENOMIC DNA]</scope>
    <source>
        <strain evidence="2 3">KPR-7B</strain>
    </source>
</reference>
<name>A0A1H0ABE2_9ACTO</name>
<sequence>MPKIKRPLTLFAATLLALSVAAPASAAISVTYPREGGTWRHGITNGQVLSSYGHPSKWHHATAVGARTKRASARPGVFATAVVSKAIMNNQTYYGVDE</sequence>
<feature type="chain" id="PRO_5011753333" evidence="1">
    <location>
        <begin position="27"/>
        <end position="98"/>
    </location>
</feature>
<protein>
    <submittedName>
        <fullName evidence="2">Bacteriocin, lactococcin 972 family</fullName>
    </submittedName>
</protein>
<keyword evidence="1" id="KW-0732">Signal</keyword>
<accession>A0A1H0ABE2</accession>
<evidence type="ECO:0000313" key="3">
    <source>
        <dbReference type="Proteomes" id="UP000199671"/>
    </source>
</evidence>